<dbReference type="PIRSF" id="PIRSF016578">
    <property type="entry name" value="HsaA"/>
    <property type="match status" value="1"/>
</dbReference>
<evidence type="ECO:0000259" key="15">
    <source>
        <dbReference type="Pfam" id="PF02771"/>
    </source>
</evidence>
<reference evidence="17 18" key="1">
    <citation type="submission" date="2018-07" db="EMBL/GenBank/DDBJ databases">
        <title>Arthrobacter sp. nov., isolated from raw cow's milk with high bacterial count.</title>
        <authorList>
            <person name="Hahne J."/>
            <person name="Isele D."/>
            <person name="Lipski A."/>
        </authorList>
    </citation>
    <scope>NUCLEOTIDE SEQUENCE [LARGE SCALE GENOMIC DNA]</scope>
    <source>
        <strain evidence="17 18">JZ R-35</strain>
    </source>
</reference>
<evidence type="ECO:0000259" key="16">
    <source>
        <dbReference type="Pfam" id="PF08028"/>
    </source>
</evidence>
<keyword evidence="5" id="KW-0560">Oxidoreductase</keyword>
<dbReference type="InterPro" id="IPR006091">
    <property type="entry name" value="Acyl-CoA_Oxase/DH_mid-dom"/>
</dbReference>
<keyword evidence="3" id="KW-0288">FMN</keyword>
<feature type="domain" description="Acyl-CoA dehydrogenase/oxidase N-terminal" evidence="15">
    <location>
        <begin position="38"/>
        <end position="106"/>
    </location>
</feature>
<organism evidence="17 18">
    <name type="scientific">Galactobacter valiniphilus</name>
    <dbReference type="NCBI Taxonomy" id="2676122"/>
    <lineage>
        <taxon>Bacteria</taxon>
        <taxon>Bacillati</taxon>
        <taxon>Actinomycetota</taxon>
        <taxon>Actinomycetes</taxon>
        <taxon>Micrococcales</taxon>
        <taxon>Micrococcaceae</taxon>
        <taxon>Galactobacter</taxon>
    </lineage>
</organism>
<evidence type="ECO:0000256" key="5">
    <source>
        <dbReference type="ARBA" id="ARBA00023002"/>
    </source>
</evidence>
<dbReference type="AlphaFoldDB" id="A0A399J961"/>
<dbReference type="GO" id="GO:0008470">
    <property type="term" value="F:3-methylbutanoyl-CoA dehydrogenase activity"/>
    <property type="evidence" value="ECO:0007669"/>
    <property type="project" value="TreeGrafter"/>
</dbReference>
<dbReference type="InterPro" id="IPR013786">
    <property type="entry name" value="AcylCoA_DH/ox_N"/>
</dbReference>
<keyword evidence="6 17" id="KW-0503">Monooxygenase</keyword>
<keyword evidence="2" id="KW-0285">Flavoprotein</keyword>
<name>A0A399J961_9MICC</name>
<protein>
    <recommendedName>
        <fullName evidence="10">Dibenzothiophene monooxygenase</fullName>
        <ecNumber evidence="9">1.14.14.21</ecNumber>
    </recommendedName>
</protein>
<evidence type="ECO:0000313" key="17">
    <source>
        <dbReference type="EMBL" id="RII42068.1"/>
    </source>
</evidence>
<dbReference type="GO" id="GO:0005737">
    <property type="term" value="C:cytoplasm"/>
    <property type="evidence" value="ECO:0007669"/>
    <property type="project" value="UniProtKB-SubCell"/>
</dbReference>
<gene>
    <name evidence="17" type="ORF">DWB68_09075</name>
</gene>
<dbReference type="Gene3D" id="1.20.140.10">
    <property type="entry name" value="Butyryl-CoA Dehydrogenase, subunit A, domain 3"/>
    <property type="match status" value="1"/>
</dbReference>
<proteinExistence type="inferred from homology"/>
<dbReference type="EMBL" id="QQXK01000016">
    <property type="protein sequence ID" value="RII42068.1"/>
    <property type="molecule type" value="Genomic_DNA"/>
</dbReference>
<dbReference type="Gene3D" id="1.10.540.10">
    <property type="entry name" value="Acyl-CoA dehydrogenase/oxidase, N-terminal domain"/>
    <property type="match status" value="1"/>
</dbReference>
<comment type="catalytic activity">
    <reaction evidence="13">
        <text>dibenzothiophene + 2 FMNH2 + 2 O2 = dibenzothiophene 5,5-dioxide + 2 FMN + 2 H2O + 2 H(+)</text>
        <dbReference type="Rhea" id="RHEA:49072"/>
        <dbReference type="ChEBI" id="CHEBI:15377"/>
        <dbReference type="ChEBI" id="CHEBI:15378"/>
        <dbReference type="ChEBI" id="CHEBI:15379"/>
        <dbReference type="ChEBI" id="CHEBI:23681"/>
        <dbReference type="ChEBI" id="CHEBI:57618"/>
        <dbReference type="ChEBI" id="CHEBI:58210"/>
        <dbReference type="ChEBI" id="CHEBI:90356"/>
        <dbReference type="EC" id="1.14.14.21"/>
    </reaction>
</comment>
<dbReference type="GO" id="GO:0004497">
    <property type="term" value="F:monooxygenase activity"/>
    <property type="evidence" value="ECO:0007669"/>
    <property type="project" value="UniProtKB-KW"/>
</dbReference>
<evidence type="ECO:0000256" key="12">
    <source>
        <dbReference type="ARBA" id="ARBA00048445"/>
    </source>
</evidence>
<dbReference type="InterPro" id="IPR009100">
    <property type="entry name" value="AcylCoA_DH/oxidase_NM_dom_sf"/>
</dbReference>
<evidence type="ECO:0000256" key="2">
    <source>
        <dbReference type="ARBA" id="ARBA00022630"/>
    </source>
</evidence>
<evidence type="ECO:0000256" key="7">
    <source>
        <dbReference type="ARBA" id="ARBA00034307"/>
    </source>
</evidence>
<dbReference type="InterPro" id="IPR013107">
    <property type="entry name" value="Acyl-CoA_DH_C"/>
</dbReference>
<dbReference type="RefSeq" id="WP_119424824.1">
    <property type="nucleotide sequence ID" value="NZ_QQXK01000016.1"/>
</dbReference>
<evidence type="ECO:0000256" key="9">
    <source>
        <dbReference type="ARBA" id="ARBA00034328"/>
    </source>
</evidence>
<dbReference type="SUPFAM" id="SSF56645">
    <property type="entry name" value="Acyl-CoA dehydrogenase NM domain-like"/>
    <property type="match status" value="1"/>
</dbReference>
<evidence type="ECO:0000256" key="4">
    <source>
        <dbReference type="ARBA" id="ARBA00022741"/>
    </source>
</evidence>
<dbReference type="PANTHER" id="PTHR43884">
    <property type="entry name" value="ACYL-COA DEHYDROGENASE"/>
    <property type="match status" value="1"/>
</dbReference>
<dbReference type="Pfam" id="PF08028">
    <property type="entry name" value="Acyl-CoA_dh_2"/>
    <property type="match status" value="1"/>
</dbReference>
<keyword evidence="4" id="KW-0547">Nucleotide-binding</keyword>
<dbReference type="EC" id="1.14.14.21" evidence="9"/>
<dbReference type="PANTHER" id="PTHR43884:SF12">
    <property type="entry name" value="ISOVALERYL-COA DEHYDROGENASE, MITOCHONDRIAL-RELATED"/>
    <property type="match status" value="1"/>
</dbReference>
<comment type="similarity">
    <text evidence="8">Belongs to the DszC flavin monooxygenase family.</text>
</comment>
<dbReference type="InterPro" id="IPR046373">
    <property type="entry name" value="Acyl-CoA_Oxase/DH_mid-dom_sf"/>
</dbReference>
<comment type="catalytic activity">
    <reaction evidence="11">
        <text>dibenzothiophene + FMNH2 + O2 = dibenzothiophene 5-oxide + FMN + H2O + H(+)</text>
        <dbReference type="Rhea" id="RHEA:49076"/>
        <dbReference type="ChEBI" id="CHEBI:15377"/>
        <dbReference type="ChEBI" id="CHEBI:15378"/>
        <dbReference type="ChEBI" id="CHEBI:15379"/>
        <dbReference type="ChEBI" id="CHEBI:23681"/>
        <dbReference type="ChEBI" id="CHEBI:23683"/>
        <dbReference type="ChEBI" id="CHEBI:57618"/>
        <dbReference type="ChEBI" id="CHEBI:58210"/>
    </reaction>
</comment>
<evidence type="ECO:0000256" key="11">
    <source>
        <dbReference type="ARBA" id="ARBA00047859"/>
    </source>
</evidence>
<evidence type="ECO:0000256" key="13">
    <source>
        <dbReference type="ARBA" id="ARBA00049456"/>
    </source>
</evidence>
<dbReference type="GO" id="GO:0050660">
    <property type="term" value="F:flavin adenine dinucleotide binding"/>
    <property type="evidence" value="ECO:0007669"/>
    <property type="project" value="InterPro"/>
</dbReference>
<dbReference type="GO" id="GO:0006552">
    <property type="term" value="P:L-leucine catabolic process"/>
    <property type="evidence" value="ECO:0007669"/>
    <property type="project" value="TreeGrafter"/>
</dbReference>
<evidence type="ECO:0000259" key="14">
    <source>
        <dbReference type="Pfam" id="PF02770"/>
    </source>
</evidence>
<comment type="subcellular location">
    <subcellularLocation>
        <location evidence="1">Cytoplasm</location>
    </subcellularLocation>
</comment>
<comment type="pathway">
    <text evidence="7">Sulfur metabolism; dibenzothiophene degradation.</text>
</comment>
<keyword evidence="18" id="KW-1185">Reference proteome</keyword>
<feature type="domain" description="Acyl-CoA dehydrogenase C-terminal" evidence="16">
    <location>
        <begin position="251"/>
        <end position="387"/>
    </location>
</feature>
<evidence type="ECO:0000256" key="8">
    <source>
        <dbReference type="ARBA" id="ARBA00034317"/>
    </source>
</evidence>
<dbReference type="Pfam" id="PF02771">
    <property type="entry name" value="Acyl-CoA_dh_N"/>
    <property type="match status" value="1"/>
</dbReference>
<sequence length="416" mass="42972">MSITAEPTFTVVGQQASPEELAAVRERLAPALEILRAGVVERDAARELPREGVAALAAAGFAALRVPREFGGAGLSLTQLFAVLTEVAAADPNAAQALRGHLAFVEDRLVSSPGPERDAWFARFVAGELAGNAWTDAAISKQGLTSTRLSRKGGDWVLDGTKYYSTGSIFAQWIDVYADSPEHGEDVIALVRTDDPGVELSDDWTGFGQRTTGTGTTVFTQAAVLDAHVVPGSERFGYQTAFYQQVLLATLAGIARNAADDAAAALKARARGYSHGAASGPAGDPQLLQVVGELDATAFAAAAVVDAVSAALEGAAAAAEARWVGGGPTAEADQAAERASARGQVVLSASVPAAATRLFDALGASGTSVTAGLDRHWRNARTAATHNPWVYKARILGDKLVNDADAPLLWSVGSAG</sequence>
<dbReference type="Gene3D" id="2.40.110.10">
    <property type="entry name" value="Butyryl-CoA Dehydrogenase, subunit A, domain 2"/>
    <property type="match status" value="1"/>
</dbReference>
<evidence type="ECO:0000256" key="10">
    <source>
        <dbReference type="ARBA" id="ARBA00034345"/>
    </source>
</evidence>
<feature type="domain" description="Acyl-CoA oxidase/dehydrogenase middle" evidence="14">
    <location>
        <begin position="143"/>
        <end position="221"/>
    </location>
</feature>
<dbReference type="SUPFAM" id="SSF47203">
    <property type="entry name" value="Acyl-CoA dehydrogenase C-terminal domain-like"/>
    <property type="match status" value="1"/>
</dbReference>
<evidence type="ECO:0000256" key="1">
    <source>
        <dbReference type="ARBA" id="ARBA00004496"/>
    </source>
</evidence>
<comment type="catalytic activity">
    <reaction evidence="12">
        <text>dibenzothiophene 5-oxide + FMNH2 + O2 = dibenzothiophene 5,5-dioxide + FMN + H2O + H(+)</text>
        <dbReference type="Rhea" id="RHEA:49080"/>
        <dbReference type="ChEBI" id="CHEBI:15377"/>
        <dbReference type="ChEBI" id="CHEBI:15378"/>
        <dbReference type="ChEBI" id="CHEBI:15379"/>
        <dbReference type="ChEBI" id="CHEBI:23683"/>
        <dbReference type="ChEBI" id="CHEBI:57618"/>
        <dbReference type="ChEBI" id="CHEBI:58210"/>
        <dbReference type="ChEBI" id="CHEBI:90356"/>
    </reaction>
</comment>
<dbReference type="InterPro" id="IPR036250">
    <property type="entry name" value="AcylCo_DH-like_C"/>
</dbReference>
<dbReference type="Pfam" id="PF02770">
    <property type="entry name" value="Acyl-CoA_dh_M"/>
    <property type="match status" value="1"/>
</dbReference>
<evidence type="ECO:0000256" key="3">
    <source>
        <dbReference type="ARBA" id="ARBA00022643"/>
    </source>
</evidence>
<comment type="caution">
    <text evidence="17">The sequence shown here is derived from an EMBL/GenBank/DDBJ whole genome shotgun (WGS) entry which is preliminary data.</text>
</comment>
<dbReference type="InterPro" id="IPR037069">
    <property type="entry name" value="AcylCoA_DH/ox_N_sf"/>
</dbReference>
<evidence type="ECO:0000313" key="18">
    <source>
        <dbReference type="Proteomes" id="UP000265419"/>
    </source>
</evidence>
<dbReference type="Proteomes" id="UP000265419">
    <property type="component" value="Unassembled WGS sequence"/>
</dbReference>
<accession>A0A399J961</accession>
<evidence type="ECO:0000256" key="6">
    <source>
        <dbReference type="ARBA" id="ARBA00023033"/>
    </source>
</evidence>